<evidence type="ECO:0000256" key="4">
    <source>
        <dbReference type="SAM" id="MobiDB-lite"/>
    </source>
</evidence>
<comment type="cofactor">
    <cofactor evidence="2">
        <name>Fe cation</name>
        <dbReference type="ChEBI" id="CHEBI:24875"/>
    </cofactor>
    <text evidence="2">Binds 1 Fe cation per subunit.</text>
</comment>
<dbReference type="OrthoDB" id="9780903at2"/>
<dbReference type="EMBL" id="CP018911">
    <property type="protein sequence ID" value="AZU04664.1"/>
    <property type="molecule type" value="Genomic_DNA"/>
</dbReference>
<feature type="binding site" evidence="2">
    <location>
        <position position="57"/>
    </location>
    <ligand>
        <name>Fe cation</name>
        <dbReference type="ChEBI" id="CHEBI:24875"/>
    </ligand>
</feature>
<dbReference type="Proteomes" id="UP000286954">
    <property type="component" value="Chromosome"/>
</dbReference>
<evidence type="ECO:0000256" key="1">
    <source>
        <dbReference type="ARBA" id="ARBA00008416"/>
    </source>
</evidence>
<name>A0A3T0EBG1_9PROT</name>
<dbReference type="CDD" id="cd02247">
    <property type="entry name" value="cupin_pirin_C"/>
    <property type="match status" value="1"/>
</dbReference>
<feature type="region of interest" description="Disordered" evidence="4">
    <location>
        <begin position="271"/>
        <end position="310"/>
    </location>
</feature>
<dbReference type="SUPFAM" id="SSF51182">
    <property type="entry name" value="RmlC-like cupins"/>
    <property type="match status" value="1"/>
</dbReference>
<keyword evidence="2" id="KW-0479">Metal-binding</keyword>
<dbReference type="InterPro" id="IPR011051">
    <property type="entry name" value="RmlC_Cupin_sf"/>
</dbReference>
<dbReference type="PANTHER" id="PTHR13903">
    <property type="entry name" value="PIRIN-RELATED"/>
    <property type="match status" value="1"/>
</dbReference>
<dbReference type="InterPro" id="IPR003829">
    <property type="entry name" value="Pirin_N_dom"/>
</dbReference>
<keyword evidence="2" id="KW-0408">Iron</keyword>
<gene>
    <name evidence="5" type="ORF">X907_2143</name>
</gene>
<feature type="binding site" evidence="2">
    <location>
        <position position="59"/>
    </location>
    <ligand>
        <name>Fe cation</name>
        <dbReference type="ChEBI" id="CHEBI:24875"/>
    </ligand>
</feature>
<evidence type="ECO:0000256" key="2">
    <source>
        <dbReference type="PIRSR" id="PIRSR006232-1"/>
    </source>
</evidence>
<dbReference type="AlphaFoldDB" id="A0A3T0EBG1"/>
<reference evidence="5 6" key="1">
    <citation type="submission" date="2016-12" db="EMBL/GenBank/DDBJ databases">
        <title>The genome of dimorphic prosthecate Glycocaulis alkaliphilus 6b-8t, isolated from crude oil dictates its adaptability in petroleum environments.</title>
        <authorList>
            <person name="Wu X.-L."/>
            <person name="Geng S."/>
        </authorList>
    </citation>
    <scope>NUCLEOTIDE SEQUENCE [LARGE SCALE GENOMIC DNA]</scope>
    <source>
        <strain evidence="5 6">6B-8</strain>
    </source>
</reference>
<dbReference type="CDD" id="cd02909">
    <property type="entry name" value="cupin_pirin_N"/>
    <property type="match status" value="1"/>
</dbReference>
<feature type="binding site" evidence="2">
    <location>
        <position position="101"/>
    </location>
    <ligand>
        <name>Fe cation</name>
        <dbReference type="ChEBI" id="CHEBI:24875"/>
    </ligand>
</feature>
<dbReference type="KEGG" id="gak:X907_2143"/>
<dbReference type="Pfam" id="PF05726">
    <property type="entry name" value="Pirin_C"/>
    <property type="match status" value="1"/>
</dbReference>
<keyword evidence="6" id="KW-1185">Reference proteome</keyword>
<protein>
    <submittedName>
        <fullName evidence="5">Uncharacterized protein</fullName>
    </submittedName>
</protein>
<dbReference type="PIRSF" id="PIRSF006232">
    <property type="entry name" value="Pirin"/>
    <property type="match status" value="1"/>
</dbReference>
<dbReference type="RefSeq" id="WP_127567786.1">
    <property type="nucleotide sequence ID" value="NZ_BMFB01000001.1"/>
</dbReference>
<evidence type="ECO:0000313" key="6">
    <source>
        <dbReference type="Proteomes" id="UP000286954"/>
    </source>
</evidence>
<accession>A0A3T0EBG1</accession>
<comment type="similarity">
    <text evidence="1 3">Belongs to the pirin family.</text>
</comment>
<organism evidence="5 6">
    <name type="scientific">Glycocaulis alkaliphilus</name>
    <dbReference type="NCBI Taxonomy" id="1434191"/>
    <lineage>
        <taxon>Bacteria</taxon>
        <taxon>Pseudomonadati</taxon>
        <taxon>Pseudomonadota</taxon>
        <taxon>Alphaproteobacteria</taxon>
        <taxon>Maricaulales</taxon>
        <taxon>Maricaulaceae</taxon>
        <taxon>Glycocaulis</taxon>
    </lineage>
</organism>
<dbReference type="InterPro" id="IPR008778">
    <property type="entry name" value="Pirin_C_dom"/>
</dbReference>
<dbReference type="Gene3D" id="2.60.120.10">
    <property type="entry name" value="Jelly Rolls"/>
    <property type="match status" value="2"/>
</dbReference>
<dbReference type="GO" id="GO:0046872">
    <property type="term" value="F:metal ion binding"/>
    <property type="evidence" value="ECO:0007669"/>
    <property type="project" value="UniProtKB-KW"/>
</dbReference>
<evidence type="ECO:0000256" key="3">
    <source>
        <dbReference type="RuleBase" id="RU003457"/>
    </source>
</evidence>
<dbReference type="InterPro" id="IPR014710">
    <property type="entry name" value="RmlC-like_jellyroll"/>
</dbReference>
<dbReference type="Pfam" id="PF02678">
    <property type="entry name" value="Pirin"/>
    <property type="match status" value="1"/>
</dbReference>
<dbReference type="InterPro" id="IPR012093">
    <property type="entry name" value="Pirin"/>
</dbReference>
<dbReference type="PANTHER" id="PTHR13903:SF8">
    <property type="entry name" value="PIRIN"/>
    <property type="match status" value="1"/>
</dbReference>
<sequence>MSEPDIIIEGRKKDLGGFQVARVLPFAKKRMVGPFVFFDEMGPARFAPGNGIDVRPHPHIGLATVTYLFEGAMHHADSLGVSQEILPGAVNLMIAGSGITHSERTDPEVRARGFSLHGIQTWIALPEAREEDMASFEHYSADTLPVFVEGGATIRLIIGSAYGHTAPTTMLSPTIYFHAEMAPGASLKLPEDHDELAVYLVSGDARVDDTALEPGQMGTLEGRSAKITSQNGARVMVLGGAVIGKRFIEWNFVSSSRERIEKAKEDWRASAAGGWTGTPFTLPPGENEYIPLPGDDLPEPPAPSKDCPTT</sequence>
<evidence type="ECO:0000313" key="5">
    <source>
        <dbReference type="EMBL" id="AZU04664.1"/>
    </source>
</evidence>
<proteinExistence type="inferred from homology"/>
<feature type="binding site" evidence="2">
    <location>
        <position position="103"/>
    </location>
    <ligand>
        <name>Fe cation</name>
        <dbReference type="ChEBI" id="CHEBI:24875"/>
    </ligand>
</feature>